<evidence type="ECO:0000313" key="3">
    <source>
        <dbReference type="EMBL" id="MDP9831083.1"/>
    </source>
</evidence>
<reference evidence="3 4" key="1">
    <citation type="submission" date="2023-07" db="EMBL/GenBank/DDBJ databases">
        <title>Sequencing the genomes of 1000 actinobacteria strains.</title>
        <authorList>
            <person name="Klenk H.-P."/>
        </authorList>
    </citation>
    <scope>NUCLEOTIDE SEQUENCE [LARGE SCALE GENOMIC DNA]</scope>
    <source>
        <strain evidence="3 4">DSM 44388</strain>
    </source>
</reference>
<dbReference type="NCBIfam" id="NF004846">
    <property type="entry name" value="PRK06197.1"/>
    <property type="match status" value="1"/>
</dbReference>
<dbReference type="PRINTS" id="PR00081">
    <property type="entry name" value="GDHRDH"/>
</dbReference>
<comment type="similarity">
    <text evidence="2">Belongs to the short-chain dehydrogenases/reductases (SDR) family.</text>
</comment>
<dbReference type="PANTHER" id="PTHR43157:SF31">
    <property type="entry name" value="PHOSPHATIDYLINOSITOL-GLYCAN BIOSYNTHESIS CLASS F PROTEIN"/>
    <property type="match status" value="1"/>
</dbReference>
<dbReference type="PANTHER" id="PTHR43157">
    <property type="entry name" value="PHOSPHATIDYLINOSITOL-GLYCAN BIOSYNTHESIS CLASS F PROTEIN-RELATED"/>
    <property type="match status" value="1"/>
</dbReference>
<dbReference type="CDD" id="cd05327">
    <property type="entry name" value="retinol-DH_like_SDR_c_like"/>
    <property type="match status" value="1"/>
</dbReference>
<comment type="caution">
    <text evidence="3">The sequence shown here is derived from an EMBL/GenBank/DDBJ whole genome shotgun (WGS) entry which is preliminary data.</text>
</comment>
<proteinExistence type="inferred from homology"/>
<keyword evidence="4" id="KW-1185">Reference proteome</keyword>
<evidence type="ECO:0000313" key="4">
    <source>
        <dbReference type="Proteomes" id="UP001235712"/>
    </source>
</evidence>
<evidence type="ECO:0000256" key="1">
    <source>
        <dbReference type="ARBA" id="ARBA00023002"/>
    </source>
</evidence>
<accession>A0ABT9PEE4</accession>
<protein>
    <submittedName>
        <fullName evidence="3">NAD(P)-dependent dehydrogenase (Short-subunit alcohol dehydrogenase family)</fullName>
    </submittedName>
</protein>
<evidence type="ECO:0000256" key="2">
    <source>
        <dbReference type="RuleBase" id="RU000363"/>
    </source>
</evidence>
<dbReference type="InterPro" id="IPR002347">
    <property type="entry name" value="SDR_fam"/>
</dbReference>
<name>A0ABT9PEE4_9ACTN</name>
<dbReference type="Proteomes" id="UP001235712">
    <property type="component" value="Unassembled WGS sequence"/>
</dbReference>
<keyword evidence="1" id="KW-0560">Oxidoreductase</keyword>
<dbReference type="InterPro" id="IPR036291">
    <property type="entry name" value="NAD(P)-bd_dom_sf"/>
</dbReference>
<organism evidence="3 4">
    <name type="scientific">Kineosporia succinea</name>
    <dbReference type="NCBI Taxonomy" id="84632"/>
    <lineage>
        <taxon>Bacteria</taxon>
        <taxon>Bacillati</taxon>
        <taxon>Actinomycetota</taxon>
        <taxon>Actinomycetes</taxon>
        <taxon>Kineosporiales</taxon>
        <taxon>Kineosporiaceae</taxon>
        <taxon>Kineosporia</taxon>
    </lineage>
</organism>
<dbReference type="Gene3D" id="3.40.50.720">
    <property type="entry name" value="NAD(P)-binding Rossmann-like Domain"/>
    <property type="match status" value="1"/>
</dbReference>
<dbReference type="RefSeq" id="WP_307250512.1">
    <property type="nucleotide sequence ID" value="NZ_JAUSQZ010000001.1"/>
</dbReference>
<dbReference type="EMBL" id="JAUSQZ010000001">
    <property type="protein sequence ID" value="MDP9831083.1"/>
    <property type="molecule type" value="Genomic_DNA"/>
</dbReference>
<sequence>MTTFTAHDVPSQAGRTVVVTGASSGIGRAAAEVFAARGARVVLAVRNPAKGQQVAARLPGRTEVHRLELGDLSSVRSFADGLEGPVDVLVNNAGIMMPPLGRTTDGFESQFGANHLGHFALTNLLLPRITGRVVTVSSGGHRRGTIAFDDLDWTRRDYQPLAAYGQSKLANLLFTLELQRRLEEVGSPVSATAAHPGLAMTNLGHSSEGTSRRADLMLSVARRLARTEEAGALPTLYAATADIPGGSFAGPGGLLQRGPVRLVGRSRAARDADVARRLWSVSEELTGVRFPLGAARRP</sequence>
<dbReference type="SUPFAM" id="SSF51735">
    <property type="entry name" value="NAD(P)-binding Rossmann-fold domains"/>
    <property type="match status" value="1"/>
</dbReference>
<gene>
    <name evidence="3" type="ORF">J2S57_006832</name>
</gene>
<dbReference type="PRINTS" id="PR00080">
    <property type="entry name" value="SDRFAMILY"/>
</dbReference>
<dbReference type="Pfam" id="PF00106">
    <property type="entry name" value="adh_short"/>
    <property type="match status" value="1"/>
</dbReference>